<dbReference type="SMART" id="SM00698">
    <property type="entry name" value="MORN"/>
    <property type="match status" value="2"/>
</dbReference>
<dbReference type="Gene3D" id="2.20.110.10">
    <property type="entry name" value="Histone H3 K4-specific methyltransferase SET7/9 N-terminal domain"/>
    <property type="match status" value="1"/>
</dbReference>
<dbReference type="InterPro" id="IPR003409">
    <property type="entry name" value="MORN"/>
</dbReference>
<dbReference type="PANTHER" id="PTHR43215:SF14">
    <property type="entry name" value="RADIAL SPOKE HEAD 1 HOMOLOG"/>
    <property type="match status" value="1"/>
</dbReference>
<protein>
    <submittedName>
        <fullName evidence="3">Uncharacterized protein</fullName>
    </submittedName>
</protein>
<dbReference type="GO" id="GO:0016020">
    <property type="term" value="C:membrane"/>
    <property type="evidence" value="ECO:0007669"/>
    <property type="project" value="UniProtKB-ARBA"/>
</dbReference>
<dbReference type="GO" id="GO:0005829">
    <property type="term" value="C:cytosol"/>
    <property type="evidence" value="ECO:0007669"/>
    <property type="project" value="TreeGrafter"/>
</dbReference>
<accession>A0A2N9FI73</accession>
<sequence>MQETILSVLSDKKKSEEGKEEEELELVVPPPCRTRSPTGSRRVTPTTATVEKVLPNGDLYMGEFLWERAAWSWEVFVVEWVHVRRGMEERESEWEREAFMAIWSDLRRRSQVWENGWVWNLQDGEGRYTWSNGNEYVGEWKSGVISGKGVFVLANGDKYDMSWENGVPKWEREGCAGLSCAVGLLPPVSASAKGVKREREGLCSSVR</sequence>
<reference evidence="3" key="1">
    <citation type="submission" date="2018-02" db="EMBL/GenBank/DDBJ databases">
        <authorList>
            <person name="Cohen D.B."/>
            <person name="Kent A.D."/>
        </authorList>
    </citation>
    <scope>NUCLEOTIDE SEQUENCE</scope>
</reference>
<dbReference type="SUPFAM" id="SSF82185">
    <property type="entry name" value="Histone H3 K4-specific methyltransferase SET7/9 N-terminal domain"/>
    <property type="match status" value="1"/>
</dbReference>
<evidence type="ECO:0000256" key="2">
    <source>
        <dbReference type="SAM" id="MobiDB-lite"/>
    </source>
</evidence>
<evidence type="ECO:0000256" key="1">
    <source>
        <dbReference type="ARBA" id="ARBA00022737"/>
    </source>
</evidence>
<feature type="compositionally biased region" description="Polar residues" evidence="2">
    <location>
        <begin position="35"/>
        <end position="44"/>
    </location>
</feature>
<evidence type="ECO:0000313" key="3">
    <source>
        <dbReference type="EMBL" id="SPC86579.1"/>
    </source>
</evidence>
<keyword evidence="1" id="KW-0677">Repeat</keyword>
<proteinExistence type="predicted"/>
<dbReference type="PANTHER" id="PTHR43215">
    <property type="entry name" value="RADIAL SPOKE HEAD 1 HOMOLOG"/>
    <property type="match status" value="1"/>
</dbReference>
<dbReference type="EMBL" id="OIVN01000861">
    <property type="protein sequence ID" value="SPC86579.1"/>
    <property type="molecule type" value="Genomic_DNA"/>
</dbReference>
<dbReference type="Pfam" id="PF02493">
    <property type="entry name" value="MORN"/>
    <property type="match status" value="2"/>
</dbReference>
<dbReference type="AlphaFoldDB" id="A0A2N9FI73"/>
<organism evidence="3">
    <name type="scientific">Fagus sylvatica</name>
    <name type="common">Beechnut</name>
    <dbReference type="NCBI Taxonomy" id="28930"/>
    <lineage>
        <taxon>Eukaryota</taxon>
        <taxon>Viridiplantae</taxon>
        <taxon>Streptophyta</taxon>
        <taxon>Embryophyta</taxon>
        <taxon>Tracheophyta</taxon>
        <taxon>Spermatophyta</taxon>
        <taxon>Magnoliopsida</taxon>
        <taxon>eudicotyledons</taxon>
        <taxon>Gunneridae</taxon>
        <taxon>Pentapetalae</taxon>
        <taxon>rosids</taxon>
        <taxon>fabids</taxon>
        <taxon>Fagales</taxon>
        <taxon>Fagaceae</taxon>
        <taxon>Fagus</taxon>
    </lineage>
</organism>
<name>A0A2N9FI73_FAGSY</name>
<gene>
    <name evidence="3" type="ORF">FSB_LOCUS14461</name>
</gene>
<feature type="region of interest" description="Disordered" evidence="2">
    <location>
        <begin position="1"/>
        <end position="44"/>
    </location>
</feature>